<dbReference type="InterPro" id="IPR028098">
    <property type="entry name" value="Glyco_trans_4-like_N"/>
</dbReference>
<protein>
    <submittedName>
        <fullName evidence="3">Glycosyl transferase</fullName>
    </submittedName>
</protein>
<feature type="domain" description="Glycosyltransferase subfamily 4-like N-terminal" evidence="2">
    <location>
        <begin position="6"/>
        <end position="135"/>
    </location>
</feature>
<dbReference type="EMBL" id="CP011371">
    <property type="protein sequence ID" value="AKJ31181.1"/>
    <property type="molecule type" value="Genomic_DNA"/>
</dbReference>
<dbReference type="GO" id="GO:0016757">
    <property type="term" value="F:glycosyltransferase activity"/>
    <property type="evidence" value="ECO:0007669"/>
    <property type="project" value="InterPro"/>
</dbReference>
<feature type="domain" description="Glycosyl transferase family 1" evidence="1">
    <location>
        <begin position="164"/>
        <end position="328"/>
    </location>
</feature>
<evidence type="ECO:0000259" key="1">
    <source>
        <dbReference type="Pfam" id="PF00534"/>
    </source>
</evidence>
<organism evidence="3 4">
    <name type="scientific">Caldimonas brevitalea</name>
    <dbReference type="NCBI Taxonomy" id="413882"/>
    <lineage>
        <taxon>Bacteria</taxon>
        <taxon>Pseudomonadati</taxon>
        <taxon>Pseudomonadota</taxon>
        <taxon>Betaproteobacteria</taxon>
        <taxon>Burkholderiales</taxon>
        <taxon>Sphaerotilaceae</taxon>
        <taxon>Caldimonas</taxon>
    </lineage>
</organism>
<dbReference type="STRING" id="413882.AAW51_4490"/>
<gene>
    <name evidence="3" type="ORF">AAW51_4490</name>
</gene>
<sequence>MSHGPHLLFFADAESVHTQRWVTAMVERGWHCSVVSRRHHPIPGATVHALSTPDGNWAWFAALPRVRRLAARLRPDIVHGHYVTSYGLWAAACGGAPRVLTGWGSDILVSPVYNRAVRLVTRFSLRRADLITADSQDMLDEIAHYRPKAALHQIFWGADTAKFRPQPRALRPFRIVSLRAWEPNYNIDVILDAVAALRARAPDEALELHLLGGGALESRLRAQAEALQLGSVVRFHGRVDEDRMAELVNQAHVSVSVPSSDATSVALLESMAAGLPVLVSDLPANRQWVDGTGGELLPPRNPQRLADALARLLGDPLLAGRMGEANRRKVEPHASRRHQMDRMDRLYRELLGKAYL</sequence>
<evidence type="ECO:0000313" key="3">
    <source>
        <dbReference type="EMBL" id="AKJ31181.1"/>
    </source>
</evidence>
<dbReference type="KEGG" id="pbh:AAW51_4490"/>
<dbReference type="Proteomes" id="UP000035352">
    <property type="component" value="Chromosome"/>
</dbReference>
<dbReference type="PANTHER" id="PTHR12526:SF636">
    <property type="entry name" value="BLL3647 PROTEIN"/>
    <property type="match status" value="1"/>
</dbReference>
<dbReference type="Gene3D" id="3.40.50.2000">
    <property type="entry name" value="Glycogen Phosphorylase B"/>
    <property type="match status" value="2"/>
</dbReference>
<dbReference type="PANTHER" id="PTHR12526">
    <property type="entry name" value="GLYCOSYLTRANSFERASE"/>
    <property type="match status" value="1"/>
</dbReference>
<dbReference type="Pfam" id="PF00534">
    <property type="entry name" value="Glycos_transf_1"/>
    <property type="match status" value="1"/>
</dbReference>
<dbReference type="CDD" id="cd03801">
    <property type="entry name" value="GT4_PimA-like"/>
    <property type="match status" value="1"/>
</dbReference>
<proteinExistence type="predicted"/>
<reference evidence="3 4" key="1">
    <citation type="submission" date="2015-05" db="EMBL/GenBank/DDBJ databases">
        <authorList>
            <person name="Tang B."/>
            <person name="Yu Y."/>
        </authorList>
    </citation>
    <scope>NUCLEOTIDE SEQUENCE [LARGE SCALE GENOMIC DNA]</scope>
    <source>
        <strain evidence="3 4">DSM 7029</strain>
    </source>
</reference>
<dbReference type="SUPFAM" id="SSF53756">
    <property type="entry name" value="UDP-Glycosyltransferase/glycogen phosphorylase"/>
    <property type="match status" value="1"/>
</dbReference>
<evidence type="ECO:0000313" key="4">
    <source>
        <dbReference type="Proteomes" id="UP000035352"/>
    </source>
</evidence>
<dbReference type="AlphaFoldDB" id="A0A0G3BUW1"/>
<accession>A0A0G3BUW1</accession>
<name>A0A0G3BUW1_9BURK</name>
<dbReference type="Pfam" id="PF13477">
    <property type="entry name" value="Glyco_trans_4_2"/>
    <property type="match status" value="1"/>
</dbReference>
<dbReference type="InterPro" id="IPR001296">
    <property type="entry name" value="Glyco_trans_1"/>
</dbReference>
<evidence type="ECO:0000259" key="2">
    <source>
        <dbReference type="Pfam" id="PF13477"/>
    </source>
</evidence>
<dbReference type="OrthoDB" id="832722at2"/>
<keyword evidence="3" id="KW-0808">Transferase</keyword>
<keyword evidence="4" id="KW-1185">Reference proteome</keyword>
<dbReference type="RefSeq" id="WP_047196372.1">
    <property type="nucleotide sequence ID" value="NZ_CP011371.1"/>
</dbReference>